<dbReference type="InterPro" id="IPR013506">
    <property type="entry name" value="Topo_IIA_bsu_dom2"/>
</dbReference>
<keyword evidence="10" id="KW-0460">Magnesium</keyword>
<feature type="compositionally biased region" description="Low complexity" evidence="18">
    <location>
        <begin position="1597"/>
        <end position="1615"/>
    </location>
</feature>
<evidence type="ECO:0000256" key="4">
    <source>
        <dbReference type="ARBA" id="ARBA00011080"/>
    </source>
</evidence>
<dbReference type="HOGENOM" id="CLU_001935_2_0_1"/>
<dbReference type="PRINTS" id="PR01158">
    <property type="entry name" value="TOPISMRASEII"/>
</dbReference>
<keyword evidence="11 15" id="KW-0799">Topoisomerase</keyword>
<evidence type="ECO:0000256" key="10">
    <source>
        <dbReference type="ARBA" id="ARBA00022842"/>
    </source>
</evidence>
<dbReference type="GO" id="GO:0005634">
    <property type="term" value="C:nucleus"/>
    <property type="evidence" value="ECO:0007669"/>
    <property type="project" value="EnsemblFungi"/>
</dbReference>
<keyword evidence="17" id="KW-0175">Coiled coil</keyword>
<organism evidence="21 22">
    <name type="scientific">Pestalotiopsis fici (strain W106-1 / CGMCC3.15140)</name>
    <dbReference type="NCBI Taxonomy" id="1229662"/>
    <lineage>
        <taxon>Eukaryota</taxon>
        <taxon>Fungi</taxon>
        <taxon>Dikarya</taxon>
        <taxon>Ascomycota</taxon>
        <taxon>Pezizomycotina</taxon>
        <taxon>Sordariomycetes</taxon>
        <taxon>Xylariomycetidae</taxon>
        <taxon>Amphisphaeriales</taxon>
        <taxon>Sporocadaceae</taxon>
        <taxon>Pestalotiopsis</taxon>
    </lineage>
</organism>
<keyword evidence="8 16" id="KW-0547">Nucleotide-binding</keyword>
<feature type="compositionally biased region" description="Low complexity" evidence="18">
    <location>
        <begin position="76"/>
        <end position="88"/>
    </location>
</feature>
<keyword evidence="13 15" id="KW-0413">Isomerase</keyword>
<feature type="compositionally biased region" description="Basic residues" evidence="18">
    <location>
        <begin position="29"/>
        <end position="40"/>
    </location>
</feature>
<dbReference type="STRING" id="1229662.W3XB88"/>
<dbReference type="InterPro" id="IPR003594">
    <property type="entry name" value="HATPase_dom"/>
</dbReference>
<feature type="coiled-coil region" evidence="17">
    <location>
        <begin position="1235"/>
        <end position="1262"/>
    </location>
</feature>
<evidence type="ECO:0000256" key="14">
    <source>
        <dbReference type="ARBA" id="ARBA00053943"/>
    </source>
</evidence>
<dbReference type="InterPro" id="IPR036890">
    <property type="entry name" value="HATPase_C_sf"/>
</dbReference>
<dbReference type="eggNOG" id="KOG0355">
    <property type="taxonomic scope" value="Eukaryota"/>
</dbReference>
<feature type="compositionally biased region" description="Basic and acidic residues" evidence="18">
    <location>
        <begin position="1191"/>
        <end position="1202"/>
    </location>
</feature>
<feature type="active site" description="O-(5'-phospho-DNA)-tyrosine intermediate" evidence="15">
    <location>
        <position position="903"/>
    </location>
</feature>
<dbReference type="FunFam" id="3.40.50.670:FF:000001">
    <property type="entry name" value="DNA topoisomerase 2"/>
    <property type="match status" value="2"/>
</dbReference>
<dbReference type="InterPro" id="IPR018522">
    <property type="entry name" value="TopoIIA_CS"/>
</dbReference>
<dbReference type="PANTHER" id="PTHR10169">
    <property type="entry name" value="DNA TOPOISOMERASE/GYRASE"/>
    <property type="match status" value="1"/>
</dbReference>
<feature type="compositionally biased region" description="Acidic residues" evidence="18">
    <location>
        <begin position="1718"/>
        <end position="1756"/>
    </location>
</feature>
<feature type="compositionally biased region" description="Low complexity" evidence="18">
    <location>
        <begin position="1429"/>
        <end position="1446"/>
    </location>
</feature>
<feature type="compositionally biased region" description="Acidic residues" evidence="18">
    <location>
        <begin position="1680"/>
        <end position="1691"/>
    </location>
</feature>
<dbReference type="PROSITE" id="PS00177">
    <property type="entry name" value="TOPOISOMERASE_II"/>
    <property type="match status" value="1"/>
</dbReference>
<dbReference type="SUPFAM" id="SSF55874">
    <property type="entry name" value="ATPase domain of HSP90 chaperone/DNA topoisomerase II/histidine kinase"/>
    <property type="match status" value="1"/>
</dbReference>
<dbReference type="GO" id="GO:0003918">
    <property type="term" value="F:DNA topoisomerase type II (double strand cut, ATP-hydrolyzing) activity"/>
    <property type="evidence" value="ECO:0007669"/>
    <property type="project" value="UniProtKB-UniRule"/>
</dbReference>
<evidence type="ECO:0000256" key="13">
    <source>
        <dbReference type="ARBA" id="ARBA00023235"/>
    </source>
</evidence>
<comment type="cofactor">
    <cofactor evidence="3">
        <name>Mg(2+)</name>
        <dbReference type="ChEBI" id="CHEBI:18420"/>
    </cofactor>
</comment>
<dbReference type="EC" id="5.6.2.2" evidence="5 16"/>
<comment type="subunit">
    <text evidence="16">Homodimer.</text>
</comment>
<evidence type="ECO:0000256" key="16">
    <source>
        <dbReference type="RuleBase" id="RU362094"/>
    </source>
</evidence>
<dbReference type="Gene3D" id="3.90.199.10">
    <property type="entry name" value="Topoisomerase II, domain 5"/>
    <property type="match status" value="1"/>
</dbReference>
<dbReference type="Gene3D" id="1.10.268.10">
    <property type="entry name" value="Topoisomerase, domain 3"/>
    <property type="match status" value="1"/>
</dbReference>
<evidence type="ECO:0000256" key="18">
    <source>
        <dbReference type="SAM" id="MobiDB-lite"/>
    </source>
</evidence>
<dbReference type="GO" id="GO:0007076">
    <property type="term" value="P:mitotic chromosome condensation"/>
    <property type="evidence" value="ECO:0007669"/>
    <property type="project" value="EnsemblFungi"/>
</dbReference>
<dbReference type="PRINTS" id="PR00418">
    <property type="entry name" value="TPI2FAMILY"/>
</dbReference>
<dbReference type="Pfam" id="PF16898">
    <property type="entry name" value="TOPRIM_C"/>
    <property type="match status" value="1"/>
</dbReference>
<keyword evidence="7" id="KW-0479">Metal-binding</keyword>
<feature type="compositionally biased region" description="Low complexity" evidence="18">
    <location>
        <begin position="1323"/>
        <end position="1345"/>
    </location>
</feature>
<dbReference type="SMART" id="SM00434">
    <property type="entry name" value="TOP4c"/>
    <property type="match status" value="1"/>
</dbReference>
<feature type="compositionally biased region" description="Acidic residues" evidence="18">
    <location>
        <begin position="1"/>
        <end position="19"/>
    </location>
</feature>
<feature type="compositionally biased region" description="Basic and acidic residues" evidence="18">
    <location>
        <begin position="1634"/>
        <end position="1643"/>
    </location>
</feature>
<dbReference type="InParanoid" id="W3XB88"/>
<feature type="domain" description="Toprim" evidence="19">
    <location>
        <begin position="560"/>
        <end position="678"/>
    </location>
</feature>
<comment type="function">
    <text evidence="14 16">Control of topological states of DNA by transient breakage and subsequent rejoining of DNA strands. Topoisomerase II makes double-strand breaks.</text>
</comment>
<dbReference type="InterPro" id="IPR013759">
    <property type="entry name" value="Topo_IIA_B_C"/>
</dbReference>
<dbReference type="InterPro" id="IPR013757">
    <property type="entry name" value="Topo_IIA_A_a_sf"/>
</dbReference>
<dbReference type="CDD" id="cd16930">
    <property type="entry name" value="HATPase_TopII-like"/>
    <property type="match status" value="1"/>
</dbReference>
<dbReference type="FunFam" id="3.90.199.10:FF:000002">
    <property type="entry name" value="DNA topoisomerase 2"/>
    <property type="match status" value="1"/>
</dbReference>
<evidence type="ECO:0000256" key="12">
    <source>
        <dbReference type="ARBA" id="ARBA00023125"/>
    </source>
</evidence>
<dbReference type="Gene3D" id="3.30.230.10">
    <property type="match status" value="1"/>
</dbReference>
<proteinExistence type="inferred from homology"/>
<dbReference type="GO" id="GO:0006325">
    <property type="term" value="P:chromatin organization"/>
    <property type="evidence" value="ECO:0007669"/>
    <property type="project" value="EnsemblFungi"/>
</dbReference>
<dbReference type="PROSITE" id="PS52040">
    <property type="entry name" value="TOPO_IIA"/>
    <property type="match status" value="1"/>
</dbReference>
<comment type="cofactor">
    <cofactor evidence="2">
        <name>Ca(2+)</name>
        <dbReference type="ChEBI" id="CHEBI:29108"/>
    </cofactor>
</comment>
<dbReference type="Gene3D" id="3.30.1490.30">
    <property type="match status" value="1"/>
</dbReference>
<feature type="region of interest" description="Disordered" evidence="18">
    <location>
        <begin position="1512"/>
        <end position="1756"/>
    </location>
</feature>
<dbReference type="PROSITE" id="PS50880">
    <property type="entry name" value="TOPRIM"/>
    <property type="match status" value="1"/>
</dbReference>
<keyword evidence="22" id="KW-1185">Reference proteome</keyword>
<evidence type="ECO:0000259" key="19">
    <source>
        <dbReference type="PROSITE" id="PS50880"/>
    </source>
</evidence>
<dbReference type="InterPro" id="IPR020568">
    <property type="entry name" value="Ribosomal_Su5_D2-typ_SF"/>
</dbReference>
<evidence type="ECO:0000256" key="2">
    <source>
        <dbReference type="ARBA" id="ARBA00001913"/>
    </source>
</evidence>
<dbReference type="EMBL" id="KI912111">
    <property type="protein sequence ID" value="ETS83300.1"/>
    <property type="molecule type" value="Genomic_DNA"/>
</dbReference>
<dbReference type="Proteomes" id="UP000030651">
    <property type="component" value="Unassembled WGS sequence"/>
</dbReference>
<feature type="compositionally biased region" description="Basic and acidic residues" evidence="18">
    <location>
        <begin position="1347"/>
        <end position="1360"/>
    </location>
</feature>
<dbReference type="PANTHER" id="PTHR10169:SF38">
    <property type="entry name" value="DNA TOPOISOMERASE 2"/>
    <property type="match status" value="1"/>
</dbReference>
<dbReference type="Pfam" id="PF00204">
    <property type="entry name" value="DNA_gyraseB"/>
    <property type="match status" value="1"/>
</dbReference>
<dbReference type="FunFam" id="3.30.1360.40:FF:000003">
    <property type="entry name" value="DNA topoisomerase 2"/>
    <property type="match status" value="1"/>
</dbReference>
<dbReference type="Gene3D" id="3.30.1360.40">
    <property type="match status" value="1"/>
</dbReference>
<dbReference type="GO" id="GO:0000712">
    <property type="term" value="P:resolution of meiotic recombination intermediates"/>
    <property type="evidence" value="ECO:0007669"/>
    <property type="project" value="EnsemblFungi"/>
</dbReference>
<dbReference type="CDD" id="cd03365">
    <property type="entry name" value="TOPRIM_TopoIIA"/>
    <property type="match status" value="1"/>
</dbReference>
<dbReference type="FunCoup" id="W3XB88">
    <property type="interactions" value="1154"/>
</dbReference>
<feature type="compositionally biased region" description="Acidic residues" evidence="18">
    <location>
        <begin position="1203"/>
        <end position="1218"/>
    </location>
</feature>
<dbReference type="Gene3D" id="3.30.565.10">
    <property type="entry name" value="Histidine kinase-like ATPase, C-terminal domain"/>
    <property type="match status" value="1"/>
</dbReference>
<evidence type="ECO:0000256" key="15">
    <source>
        <dbReference type="PROSITE-ProRule" id="PRU01384"/>
    </source>
</evidence>
<dbReference type="GO" id="GO:0005524">
    <property type="term" value="F:ATP binding"/>
    <property type="evidence" value="ECO:0007669"/>
    <property type="project" value="UniProtKB-UniRule"/>
</dbReference>
<dbReference type="FunFam" id="3.30.230.10:FF:000008">
    <property type="entry name" value="DNA topoisomerase 2"/>
    <property type="match status" value="1"/>
</dbReference>
<sequence>MDSDIMDDSVFDDDVENDSDAFSPEPKPKAKAKPAVKKAAVKAAPKKMVQTTLKTTKAAPKKRAKPTSDDEGGDDGNNSDFSQTPPNAKKQKKAPAAKKVAGKPLEEIENDSMMLDGTADAAPAKKKTATETYQKLTQLEHIIKRPDTYIGSVERTEQKMWVFDSELNRMKFRDVKFVPGLYKIFDEILVNAADNKQRDPNMSFMKVSVDREAGQISVENNGKGIPVEMHEKEGVLIPELVFGHLLAGSNFDDDEKKTVGGRNGYGAKLCNIFSTEFTLECQDSKNGKRYKQTWRDNMGKMEKAKVTSNKSADFVRITFKPDFARFGMPDGIDDDLEALIKRRVYDMAGTVRGVKVYLNDTLLKMTFTKYCEMYAKAIAEERGAEEGQEPKATVILEDSKGHPRWEIAFAVSDGSFQQVSFVNSIATTQGGTHVNYIADKICTSLLAHLNKKKKGHALKANHVKNHIFIFVNCLVNNPAFTSQTKEQLTTKASQFGSKCELTDNFLKAIAKTEAITNIIDFAERKADKLMAKSDGNKRSRINNAKLVDANLAGTKHGHECTLILTEGDSAKSLAVAGRAILDPDRIGVFPLRGKMLNVRDASIDQITKNQEIQNIKQFLGLKHKTHYEDTKGLRYGHLMIMADQDHDGSHIKGLLINFLQVQYPSLLQIPEFFREFITPIVKVWQGPNPKKPQKLMSFFTQPQYEQWKEEHASEVRKWHYKYYKGLGTSSNEDAQVYFTNLDDHLKEFNVMQPTEAELFELAFSKKKADARKEWLGSFVPGTFLDHSTRRITYDDFVNKELILFSMADNMRSIPSMIDGLKPGQRKVLYACLKRNLIKDKKVVELAGYVSEQTAYHHGEVSLQQTIIGLAQNFVGSNNVNVLEPSGNFGSRLAGGSDAASARYIHTRLSPFARKIFSALDEPNLENNVEDGKKIEPKVYAPIIPMVLINGGEGIGTGWSTSIPNHHPMDIVKNLKRRMGRLDDSTEELPFEPMMPWFRGWKGTPREAGLNRYQFDGIAYPDDKKKNEILVTELPIRMWTDDFKARLEEVIKAEKSPSWIKDYKEFNDHKNVHFEIQVDEKVLPTIDTPEKLLEKFKLTKQVPTSNLVAFDTRGMIRKYEKIEEIMEEYYVFRLGLYKQRKAHWLSVLESEHRKLSNQARFIKEIMDNKLVVNRKKKQVVVDELRDRKYDPFPKGSETKKAKDDEDEIEAEGADEVETETDGDARDFDYLLSMPIWSFTQERLDRLKDQLAKKQAEYDELEAKSEKDLWCTDLEEFEVEWENQLRLDAEISTNIRRMGRRASKKIGAGGGRGRKAKGDDDDYNPTAKSKAAAKPKVTVAKVVPQKTHTLFEKRFNAKKNLDGADENSDGFSDDDFAALKSKPAKKAAAPEPVADGSDDDFAVLESKPKSKPAKKVAAAKPAVEDSDEELVVPAPARGKRAAAAAAKPVVEESDEEEEEEEEEEGEEEEVAPAPARGKRAAAAKAKTWIIDDDDDFKSSDDDDNMLGDVGALVKGIPGTTGDSGDNKTGRVSLFAMSRPDHSHEGTSSLKVKSKINNKHLDLDSHDDTNYEMLAKPSPHKSPFARNEVDSFLSDDDLPVSKPAVKASAAKAKKSASPTDEPKPVVKKARGRPAGAKNKDKDEAPAPKKKATAVTKPIQLSPAAKLYAKKTAEKSRAKKDAFDMDDDDEDEDMADSPPPRAAGRGRPGRAAAAKKKPVYVVDDDESEGEEDDDDRMEVDDEDNGGQDDESDAFAMDDSE</sequence>
<comment type="similarity">
    <text evidence="4 16">Belongs to the type II topoisomerase family.</text>
</comment>
<feature type="compositionally biased region" description="Low complexity" evidence="18">
    <location>
        <begin position="1698"/>
        <end position="1708"/>
    </location>
</feature>
<name>W3XB88_PESFW</name>
<evidence type="ECO:0000313" key="22">
    <source>
        <dbReference type="Proteomes" id="UP000030651"/>
    </source>
</evidence>
<dbReference type="Gene3D" id="3.40.50.670">
    <property type="match status" value="1"/>
</dbReference>
<keyword evidence="9 16" id="KW-0067">ATP-binding</keyword>
<dbReference type="InterPro" id="IPR013758">
    <property type="entry name" value="Topo_IIA_A/C_ab"/>
</dbReference>
<evidence type="ECO:0000256" key="3">
    <source>
        <dbReference type="ARBA" id="ARBA00001946"/>
    </source>
</evidence>
<feature type="compositionally biased region" description="Acidic residues" evidence="18">
    <location>
        <begin position="1361"/>
        <end position="1374"/>
    </location>
</feature>
<gene>
    <name evidence="21" type="ORF">PFICI_05176</name>
</gene>
<keyword evidence="12 15" id="KW-0238">DNA-binding</keyword>
<dbReference type="SMART" id="SM00433">
    <property type="entry name" value="TOP2c"/>
    <property type="match status" value="1"/>
</dbReference>
<dbReference type="InterPro" id="IPR014721">
    <property type="entry name" value="Ribsml_uS5_D2-typ_fold_subgr"/>
</dbReference>
<dbReference type="InterPro" id="IPR002205">
    <property type="entry name" value="Topo_IIA_dom_A"/>
</dbReference>
<dbReference type="CDD" id="cd00187">
    <property type="entry name" value="TOP4c"/>
    <property type="match status" value="1"/>
</dbReference>
<dbReference type="OMA" id="TWTQDFK"/>
<evidence type="ECO:0000256" key="1">
    <source>
        <dbReference type="ARBA" id="ARBA00000185"/>
    </source>
</evidence>
<dbReference type="RefSeq" id="XP_007831948.1">
    <property type="nucleotide sequence ID" value="XM_007833757.1"/>
</dbReference>
<dbReference type="Pfam" id="PF00521">
    <property type="entry name" value="DNA_topoisoIV"/>
    <property type="match status" value="1"/>
</dbReference>
<feature type="compositionally biased region" description="Low complexity" evidence="18">
    <location>
        <begin position="1376"/>
        <end position="1392"/>
    </location>
</feature>
<dbReference type="FunFam" id="3.30.565.10:FF:000004">
    <property type="entry name" value="DNA topoisomerase 2"/>
    <property type="match status" value="1"/>
</dbReference>
<evidence type="ECO:0000256" key="17">
    <source>
        <dbReference type="SAM" id="Coils"/>
    </source>
</evidence>
<dbReference type="FunFam" id="3.30.1490.30:FF:000001">
    <property type="entry name" value="DNA topoisomerase 2"/>
    <property type="match status" value="1"/>
</dbReference>
<reference evidence="22" key="1">
    <citation type="journal article" date="2015" name="BMC Genomics">
        <title>Genomic and transcriptomic analysis of the endophytic fungus Pestalotiopsis fici reveals its lifestyle and high potential for synthesis of natural products.</title>
        <authorList>
            <person name="Wang X."/>
            <person name="Zhang X."/>
            <person name="Liu L."/>
            <person name="Xiang M."/>
            <person name="Wang W."/>
            <person name="Sun X."/>
            <person name="Che Y."/>
            <person name="Guo L."/>
            <person name="Liu G."/>
            <person name="Guo L."/>
            <person name="Wang C."/>
            <person name="Yin W.B."/>
            <person name="Stadler M."/>
            <person name="Zhang X."/>
            <person name="Liu X."/>
        </authorList>
    </citation>
    <scope>NUCLEOTIDE SEQUENCE [LARGE SCALE GENOMIC DNA]</scope>
    <source>
        <strain evidence="22">W106-1 / CGMCC3.15140</strain>
    </source>
</reference>
<evidence type="ECO:0000256" key="7">
    <source>
        <dbReference type="ARBA" id="ARBA00022723"/>
    </source>
</evidence>
<dbReference type="GO" id="GO:0046872">
    <property type="term" value="F:metal ion binding"/>
    <property type="evidence" value="ECO:0007669"/>
    <property type="project" value="UniProtKB-KW"/>
</dbReference>
<feature type="region of interest" description="Disordered" evidence="18">
    <location>
        <begin position="1191"/>
        <end position="1218"/>
    </location>
</feature>
<feature type="region of interest" description="Disordered" evidence="18">
    <location>
        <begin position="1"/>
        <end position="111"/>
    </location>
</feature>
<evidence type="ECO:0000313" key="21">
    <source>
        <dbReference type="EMBL" id="ETS83300.1"/>
    </source>
</evidence>
<dbReference type="InterPro" id="IPR050634">
    <property type="entry name" value="DNA_Topoisomerase_II"/>
</dbReference>
<feature type="compositionally biased region" description="Low complexity" evidence="18">
    <location>
        <begin position="41"/>
        <end position="58"/>
    </location>
</feature>
<dbReference type="InterPro" id="IPR006171">
    <property type="entry name" value="TOPRIM_dom"/>
</dbReference>
<dbReference type="InterPro" id="IPR013760">
    <property type="entry name" value="Topo_IIA-like_dom_sf"/>
</dbReference>
<evidence type="ECO:0000256" key="6">
    <source>
        <dbReference type="ARBA" id="ARBA00019635"/>
    </source>
</evidence>
<feature type="domain" description="Topo IIA-type catalytic" evidence="20">
    <location>
        <begin position="813"/>
        <end position="1272"/>
    </location>
</feature>
<protein>
    <recommendedName>
        <fullName evidence="6 16">DNA topoisomerase 2</fullName>
        <ecNumber evidence="5 16">5.6.2.2</ecNumber>
    </recommendedName>
</protein>
<dbReference type="OrthoDB" id="276498at2759"/>
<accession>W3XB88</accession>
<feature type="compositionally biased region" description="Basic and acidic residues" evidence="18">
    <location>
        <begin position="1556"/>
        <end position="1566"/>
    </location>
</feature>
<evidence type="ECO:0000256" key="5">
    <source>
        <dbReference type="ARBA" id="ARBA00012895"/>
    </source>
</evidence>
<dbReference type="InterPro" id="IPR001241">
    <property type="entry name" value="Topo_IIA"/>
</dbReference>
<dbReference type="SUPFAM" id="SSF56719">
    <property type="entry name" value="Type II DNA topoisomerase"/>
    <property type="match status" value="1"/>
</dbReference>
<feature type="compositionally biased region" description="Basic and acidic residues" evidence="18">
    <location>
        <begin position="1667"/>
        <end position="1679"/>
    </location>
</feature>
<dbReference type="InterPro" id="IPR001154">
    <property type="entry name" value="TopoII_euk"/>
</dbReference>
<dbReference type="KEGG" id="pfy:PFICI_05176"/>
<dbReference type="GO" id="GO:0000791">
    <property type="term" value="C:euchromatin"/>
    <property type="evidence" value="ECO:0007669"/>
    <property type="project" value="EnsemblFungi"/>
</dbReference>
<dbReference type="GO" id="GO:0034506">
    <property type="term" value="C:chromosome, centromeric core domain"/>
    <property type="evidence" value="ECO:0007669"/>
    <property type="project" value="EnsemblFungi"/>
</dbReference>
<dbReference type="CDD" id="cd03481">
    <property type="entry name" value="TopoIIA_Trans_ScTopoIIA"/>
    <property type="match status" value="1"/>
</dbReference>
<evidence type="ECO:0000256" key="9">
    <source>
        <dbReference type="ARBA" id="ARBA00022840"/>
    </source>
</evidence>
<evidence type="ECO:0000256" key="11">
    <source>
        <dbReference type="ARBA" id="ARBA00023029"/>
    </source>
</evidence>
<feature type="region of interest" description="Disordered" evidence="18">
    <location>
        <begin position="1300"/>
        <end position="1483"/>
    </location>
</feature>
<dbReference type="SMART" id="SM00387">
    <property type="entry name" value="HATPase_c"/>
    <property type="match status" value="1"/>
</dbReference>
<dbReference type="GO" id="GO:0003677">
    <property type="term" value="F:DNA binding"/>
    <property type="evidence" value="ECO:0007669"/>
    <property type="project" value="UniProtKB-UniRule"/>
</dbReference>
<feature type="compositionally biased region" description="Acidic residues" evidence="18">
    <location>
        <begin position="1449"/>
        <end position="1468"/>
    </location>
</feature>
<dbReference type="Pfam" id="PF01751">
    <property type="entry name" value="Toprim"/>
    <property type="match status" value="1"/>
</dbReference>
<dbReference type="Pfam" id="PF02518">
    <property type="entry name" value="HATPase_c"/>
    <property type="match status" value="1"/>
</dbReference>
<dbReference type="GeneID" id="19270189"/>
<evidence type="ECO:0000259" key="20">
    <source>
        <dbReference type="PROSITE" id="PS52040"/>
    </source>
</evidence>
<comment type="catalytic activity">
    <reaction evidence="1 15 16">
        <text>ATP-dependent breakage, passage and rejoining of double-stranded DNA.</text>
        <dbReference type="EC" id="5.6.2.2"/>
    </reaction>
</comment>
<evidence type="ECO:0000256" key="8">
    <source>
        <dbReference type="ARBA" id="ARBA00022741"/>
    </source>
</evidence>
<dbReference type="SUPFAM" id="SSF54211">
    <property type="entry name" value="Ribosomal protein S5 domain 2-like"/>
    <property type="match status" value="1"/>
</dbReference>
<dbReference type="InterPro" id="IPR031660">
    <property type="entry name" value="TOPRIM_C"/>
</dbReference>
<dbReference type="GO" id="GO:0006265">
    <property type="term" value="P:DNA topological change"/>
    <property type="evidence" value="ECO:0007669"/>
    <property type="project" value="UniProtKB-UniRule"/>
</dbReference>
<dbReference type="InterPro" id="IPR034157">
    <property type="entry name" value="TOPRIM_TopoII"/>
</dbReference>